<evidence type="ECO:0000256" key="2">
    <source>
        <dbReference type="ARBA" id="ARBA00008837"/>
    </source>
</evidence>
<evidence type="ECO:0000313" key="4">
    <source>
        <dbReference type="EMBL" id="CRK88812.1"/>
    </source>
</evidence>
<proteinExistence type="inferred from homology"/>
<comment type="similarity">
    <text evidence="2">Belongs to the ELP6 family.</text>
</comment>
<name>A0A1J1HN44_9DIPT</name>
<dbReference type="GO" id="GO:0033588">
    <property type="term" value="C:elongator holoenzyme complex"/>
    <property type="evidence" value="ECO:0007669"/>
    <property type="project" value="InterPro"/>
</dbReference>
<dbReference type="Gene3D" id="3.40.50.300">
    <property type="entry name" value="P-loop containing nucleotide triphosphate hydrolases"/>
    <property type="match status" value="1"/>
</dbReference>
<sequence length="240" mass="27104">MALLVSACGFTEPRKFIVINEAHDIESSFLISALIGQRLRLQNSGLVLICCHQSFKYYDACGKKLGYNLSMSVSKKCLRVVEPLKDMINLKEDELIKHLMDEINNNLKLLEDDNKKNITIIIDDLSFFMSLGCSEKSLIKLGLKLHELSQKKDSLSFVLKVGLSDFHSYLSNNLEDLADVLLSVERLKSGKFWDVDGRITIKKMNMQSSIPLVESERSLLYFIGDHNVKLSAPGEFGLKV</sequence>
<dbReference type="GO" id="GO:0002098">
    <property type="term" value="P:tRNA wobble uridine modification"/>
    <property type="evidence" value="ECO:0007669"/>
    <property type="project" value="InterPro"/>
</dbReference>
<dbReference type="STRING" id="568069.A0A1J1HN44"/>
<organism evidence="4 5">
    <name type="scientific">Clunio marinus</name>
    <dbReference type="NCBI Taxonomy" id="568069"/>
    <lineage>
        <taxon>Eukaryota</taxon>
        <taxon>Metazoa</taxon>
        <taxon>Ecdysozoa</taxon>
        <taxon>Arthropoda</taxon>
        <taxon>Hexapoda</taxon>
        <taxon>Insecta</taxon>
        <taxon>Pterygota</taxon>
        <taxon>Neoptera</taxon>
        <taxon>Endopterygota</taxon>
        <taxon>Diptera</taxon>
        <taxon>Nematocera</taxon>
        <taxon>Chironomoidea</taxon>
        <taxon>Chironomidae</taxon>
        <taxon>Clunio</taxon>
    </lineage>
</organism>
<evidence type="ECO:0000256" key="1">
    <source>
        <dbReference type="ARBA" id="ARBA00005043"/>
    </source>
</evidence>
<keyword evidence="5" id="KW-1185">Reference proteome</keyword>
<dbReference type="PANTHER" id="PTHR16184">
    <property type="entry name" value="ELONGATOR COMPLEX PROTEIN 6"/>
    <property type="match status" value="1"/>
</dbReference>
<dbReference type="CDD" id="cd19495">
    <property type="entry name" value="Elp6"/>
    <property type="match status" value="1"/>
</dbReference>
<dbReference type="PANTHER" id="PTHR16184:SF6">
    <property type="entry name" value="ELONGATOR COMPLEX PROTEIN 6"/>
    <property type="match status" value="1"/>
</dbReference>
<evidence type="ECO:0000313" key="5">
    <source>
        <dbReference type="Proteomes" id="UP000183832"/>
    </source>
</evidence>
<reference evidence="4 5" key="1">
    <citation type="submission" date="2015-04" db="EMBL/GenBank/DDBJ databases">
        <authorList>
            <person name="Syromyatnikov M.Y."/>
            <person name="Popov V.N."/>
        </authorList>
    </citation>
    <scope>NUCLEOTIDE SEQUENCE [LARGE SCALE GENOMIC DNA]</scope>
</reference>
<dbReference type="UniPathway" id="UPA00988"/>
<accession>A0A1J1HN44</accession>
<dbReference type="InterPro" id="IPR018627">
    <property type="entry name" value="ELP6"/>
</dbReference>
<dbReference type="EMBL" id="CVRI01000010">
    <property type="protein sequence ID" value="CRK88812.1"/>
    <property type="molecule type" value="Genomic_DNA"/>
</dbReference>
<dbReference type="OrthoDB" id="9995306at2759"/>
<gene>
    <name evidence="4" type="primary">putative GJ10747</name>
    <name evidence="4" type="ORF">CLUMA_CG002585</name>
</gene>
<dbReference type="AlphaFoldDB" id="A0A1J1HN44"/>
<protein>
    <recommendedName>
        <fullName evidence="3">Elongator complex protein 6</fullName>
    </recommendedName>
</protein>
<comment type="pathway">
    <text evidence="1">tRNA modification; 5-methoxycarbonylmethyl-2-thiouridine-tRNA biosynthesis.</text>
</comment>
<dbReference type="Proteomes" id="UP000183832">
    <property type="component" value="Unassembled WGS sequence"/>
</dbReference>
<dbReference type="Pfam" id="PF09807">
    <property type="entry name" value="ELP6"/>
    <property type="match status" value="1"/>
</dbReference>
<dbReference type="InterPro" id="IPR027417">
    <property type="entry name" value="P-loop_NTPase"/>
</dbReference>
<evidence type="ECO:0000256" key="3">
    <source>
        <dbReference type="ARBA" id="ARBA00020263"/>
    </source>
</evidence>